<protein>
    <submittedName>
        <fullName evidence="1">Uncharacterized protein</fullName>
    </submittedName>
</protein>
<sequence length="53" mass="5627">MHVACRSRACLLAVGSWIQGARRARVPTAGSMVCAATSLARVYKQVWLAPALA</sequence>
<dbReference type="Proteomes" id="UP000434957">
    <property type="component" value="Unassembled WGS sequence"/>
</dbReference>
<evidence type="ECO:0000313" key="2">
    <source>
        <dbReference type="Proteomes" id="UP000434957"/>
    </source>
</evidence>
<dbReference type="EMBL" id="QXFT01003059">
    <property type="protein sequence ID" value="KAE9289824.1"/>
    <property type="molecule type" value="Genomic_DNA"/>
</dbReference>
<dbReference type="AlphaFoldDB" id="A0A6A4CHY2"/>
<organism evidence="1 2">
    <name type="scientific">Phytophthora rubi</name>
    <dbReference type="NCBI Taxonomy" id="129364"/>
    <lineage>
        <taxon>Eukaryota</taxon>
        <taxon>Sar</taxon>
        <taxon>Stramenopiles</taxon>
        <taxon>Oomycota</taxon>
        <taxon>Peronosporomycetes</taxon>
        <taxon>Peronosporales</taxon>
        <taxon>Peronosporaceae</taxon>
        <taxon>Phytophthora</taxon>
    </lineage>
</organism>
<evidence type="ECO:0000313" key="1">
    <source>
        <dbReference type="EMBL" id="KAE9289824.1"/>
    </source>
</evidence>
<reference evidence="1 2" key="1">
    <citation type="submission" date="2018-08" db="EMBL/GenBank/DDBJ databases">
        <title>Genomic investigation of the strawberry pathogen Phytophthora fragariae indicates pathogenicity is determined by transcriptional variation in three key races.</title>
        <authorList>
            <person name="Adams T.M."/>
            <person name="Armitage A.D."/>
            <person name="Sobczyk M.K."/>
            <person name="Bates H.J."/>
            <person name="Dunwell J.M."/>
            <person name="Nellist C.F."/>
            <person name="Harrison R.J."/>
        </authorList>
    </citation>
    <scope>NUCLEOTIDE SEQUENCE [LARGE SCALE GENOMIC DNA]</scope>
    <source>
        <strain evidence="1 2">SCRP333</strain>
    </source>
</reference>
<name>A0A6A4CHY2_9STRA</name>
<proteinExistence type="predicted"/>
<accession>A0A6A4CHY2</accession>
<keyword evidence="2" id="KW-1185">Reference proteome</keyword>
<gene>
    <name evidence="1" type="ORF">PR003_g25445</name>
</gene>
<comment type="caution">
    <text evidence="1">The sequence shown here is derived from an EMBL/GenBank/DDBJ whole genome shotgun (WGS) entry which is preliminary data.</text>
</comment>